<evidence type="ECO:0000259" key="11">
    <source>
        <dbReference type="Pfam" id="PF06419"/>
    </source>
</evidence>
<dbReference type="InterPro" id="IPR010490">
    <property type="entry name" value="COG6"/>
</dbReference>
<dbReference type="InterPro" id="IPR048369">
    <property type="entry name" value="COG6_C"/>
</dbReference>
<evidence type="ECO:0000256" key="8">
    <source>
        <dbReference type="ARBA" id="ARBA00031348"/>
    </source>
</evidence>
<feature type="compositionally biased region" description="Low complexity" evidence="10">
    <location>
        <begin position="786"/>
        <end position="797"/>
    </location>
</feature>
<dbReference type="GO" id="GO:0017119">
    <property type="term" value="C:Golgi transport complex"/>
    <property type="evidence" value="ECO:0007669"/>
    <property type="project" value="UniProtKB-UniRule"/>
</dbReference>
<evidence type="ECO:0000256" key="5">
    <source>
        <dbReference type="ARBA" id="ARBA00022927"/>
    </source>
</evidence>
<feature type="region of interest" description="Disordered" evidence="10">
    <location>
        <begin position="1"/>
        <end position="38"/>
    </location>
</feature>
<feature type="compositionally biased region" description="Pro residues" evidence="10">
    <location>
        <begin position="1"/>
        <end position="14"/>
    </location>
</feature>
<dbReference type="PANTHER" id="PTHR21506:SF0">
    <property type="entry name" value="CONSERVED OLIGOMERIC GOLGI COMPLEX SUBUNIT 6"/>
    <property type="match status" value="1"/>
</dbReference>
<feature type="region of interest" description="Disordered" evidence="10">
    <location>
        <begin position="785"/>
        <end position="808"/>
    </location>
</feature>
<evidence type="ECO:0000313" key="13">
    <source>
        <dbReference type="EMBL" id="KPI86236.1"/>
    </source>
</evidence>
<name>A0A0N0P5A5_LEPSE</name>
<evidence type="ECO:0000256" key="7">
    <source>
        <dbReference type="ARBA" id="ARBA00023136"/>
    </source>
</evidence>
<dbReference type="Pfam" id="PF20653">
    <property type="entry name" value="COG6_C"/>
    <property type="match status" value="1"/>
</dbReference>
<reference evidence="13 14" key="1">
    <citation type="journal article" date="2015" name="PLoS Pathog.">
        <title>Leptomonas seymouri: Adaptations to the Dixenous Life Cycle Analyzed by Genome Sequencing, Transcriptome Profiling and Co-infection with Leishmania donovani.</title>
        <authorList>
            <person name="Kraeva N."/>
            <person name="Butenko A."/>
            <person name="Hlavacova J."/>
            <person name="Kostygov A."/>
            <person name="Myskova J."/>
            <person name="Grybchuk D."/>
            <person name="Lestinova T."/>
            <person name="Votypka J."/>
            <person name="Volf P."/>
            <person name="Opperdoes F."/>
            <person name="Flegontov P."/>
            <person name="Lukes J."/>
            <person name="Yurchenko V."/>
        </authorList>
    </citation>
    <scope>NUCLEOTIDE SEQUENCE [LARGE SCALE GENOMIC DNA]</scope>
    <source>
        <strain evidence="13 14">ATCC 30220</strain>
    </source>
</reference>
<organism evidence="13 14">
    <name type="scientific">Leptomonas seymouri</name>
    <dbReference type="NCBI Taxonomy" id="5684"/>
    <lineage>
        <taxon>Eukaryota</taxon>
        <taxon>Discoba</taxon>
        <taxon>Euglenozoa</taxon>
        <taxon>Kinetoplastea</taxon>
        <taxon>Metakinetoplastina</taxon>
        <taxon>Trypanosomatida</taxon>
        <taxon>Trypanosomatidae</taxon>
        <taxon>Leishmaniinae</taxon>
        <taxon>Leptomonas</taxon>
    </lineage>
</organism>
<comment type="subunit">
    <text evidence="9">Component of the conserved oligomeric Golgi complex.</text>
</comment>
<dbReference type="VEuPathDB" id="TriTrypDB:Lsey_0141_0140"/>
<dbReference type="SMART" id="SM01087">
    <property type="entry name" value="COG6"/>
    <property type="match status" value="1"/>
</dbReference>
<feature type="domain" description="Conserved oligomeric complex COG6 N-terminal" evidence="11">
    <location>
        <begin position="169"/>
        <end position="277"/>
    </location>
</feature>
<protein>
    <recommendedName>
        <fullName evidence="3 9">Conserved oligomeric Golgi complex subunit 6</fullName>
        <shortName evidence="9">COG complex subunit 6</shortName>
    </recommendedName>
    <alternativeName>
        <fullName evidence="8 9">Component of oligomeric Golgi complex 6</fullName>
    </alternativeName>
</protein>
<keyword evidence="6 9" id="KW-0333">Golgi apparatus</keyword>
<feature type="region of interest" description="Disordered" evidence="10">
    <location>
        <begin position="566"/>
        <end position="590"/>
    </location>
</feature>
<dbReference type="InterPro" id="IPR048368">
    <property type="entry name" value="COG6_N"/>
</dbReference>
<keyword evidence="5 9" id="KW-0653">Protein transport</keyword>
<evidence type="ECO:0000256" key="10">
    <source>
        <dbReference type="SAM" id="MobiDB-lite"/>
    </source>
</evidence>
<dbReference type="Pfam" id="PF06419">
    <property type="entry name" value="COG6_N"/>
    <property type="match status" value="1"/>
</dbReference>
<dbReference type="AlphaFoldDB" id="A0A0N0P5A5"/>
<dbReference type="OMA" id="QEYHQGA"/>
<evidence type="ECO:0000256" key="9">
    <source>
        <dbReference type="RuleBase" id="RU365075"/>
    </source>
</evidence>
<evidence type="ECO:0000256" key="4">
    <source>
        <dbReference type="ARBA" id="ARBA00022448"/>
    </source>
</evidence>
<keyword evidence="7 9" id="KW-0472">Membrane</keyword>
<gene>
    <name evidence="13" type="ORF">ABL78_4709</name>
</gene>
<evidence type="ECO:0000259" key="12">
    <source>
        <dbReference type="Pfam" id="PF20653"/>
    </source>
</evidence>
<evidence type="ECO:0000256" key="6">
    <source>
        <dbReference type="ARBA" id="ARBA00023034"/>
    </source>
</evidence>
<proteinExistence type="inferred from homology"/>
<feature type="domain" description="Conserved Oligomeric Golgi complex subunit 6 C-terminal" evidence="12">
    <location>
        <begin position="311"/>
        <end position="546"/>
    </location>
</feature>
<comment type="similarity">
    <text evidence="2 9">Belongs to the COG6 family.</text>
</comment>
<dbReference type="PANTHER" id="PTHR21506">
    <property type="entry name" value="COMPONENT OF OLIGOMERIC GOLGI COMPLEX 6"/>
    <property type="match status" value="1"/>
</dbReference>
<comment type="subcellular location">
    <subcellularLocation>
        <location evidence="1 9">Golgi apparatus membrane</location>
        <topology evidence="1 9">Peripheral membrane protein</topology>
    </subcellularLocation>
</comment>
<dbReference type="EMBL" id="LJSK01000141">
    <property type="protein sequence ID" value="KPI86236.1"/>
    <property type="molecule type" value="Genomic_DNA"/>
</dbReference>
<evidence type="ECO:0000313" key="14">
    <source>
        <dbReference type="Proteomes" id="UP000038009"/>
    </source>
</evidence>
<accession>A0A0N0P5A5</accession>
<comment type="caution">
    <text evidence="13">The sequence shown here is derived from an EMBL/GenBank/DDBJ whole genome shotgun (WGS) entry which is preliminary data.</text>
</comment>
<dbReference type="Proteomes" id="UP000038009">
    <property type="component" value="Unassembled WGS sequence"/>
</dbReference>
<dbReference type="OrthoDB" id="272987at2759"/>
<keyword evidence="4 9" id="KW-0813">Transport</keyword>
<dbReference type="GO" id="GO:0006891">
    <property type="term" value="P:intra-Golgi vesicle-mediated transport"/>
    <property type="evidence" value="ECO:0007669"/>
    <property type="project" value="UniProtKB-UniRule"/>
</dbReference>
<evidence type="ECO:0000256" key="3">
    <source>
        <dbReference type="ARBA" id="ARBA00020973"/>
    </source>
</evidence>
<dbReference type="GO" id="GO:0000139">
    <property type="term" value="C:Golgi membrane"/>
    <property type="evidence" value="ECO:0007669"/>
    <property type="project" value="UniProtKB-SubCell"/>
</dbReference>
<comment type="function">
    <text evidence="9">Required for normal Golgi function.</text>
</comment>
<sequence length="1141" mass="121599">MQPKPVPTAGPPPVSQAMPKGGAAHSHGPEPGAALPEFHAAPNTEVPSIPPSSLLSLQTAVLNPPPAPLVNAAPSAAATTASAATTSATHALIKNSVTQRKVAKLLDITTSSDIKDLANYVDEVLLGYFYSADADDGISNNGKGDGEVVSTSSNIGSRGPGAAAGGLTKAITSSTLRSALDHRAIDMHKGFLQEFTAVYQNFQRVAARVKELQEKCSGLEAALSAATGGSASAADEFFYEIQTHQAELQLVQHQEKEVDHFRREHHFGPAEQRVLDEGPVNMNFLKVLEHAREVHWRSSELMQSQEYHQGAAEVMESTYAAITRATEKIARHLLATTGSASTAVAGRGDASAAAATAGVGVIAADVPEITGFQLRCVRILCEESPSLYEQFLGEVARLRRASVLRRYFHLLTTGSANTASGMYQSGGQPRADADGGAAWAGMGARPLEAELNNPTYFFSALCAWLHQTIVEEQDFLQTFFMNDEAEPPAGRRGNRDGVTTARNAPAASLVHAERAKQDLAHLGALLDNVFGGVCKHIRAALDNVLERLGRSASALGAAKGEDQAVAVGSAEDGAAESHTQAPQKGPRGLTGGLTRLFMAATGRAPLGSFRRKDIEGSNAHLQRYATVTTRAQLEAVALSMLNAPLHGVQTCVTLVQLFEYYSATTFTPLLGEGSALTKLIRETAPQQTSEVFQRLLRVLAAHLLDSTAGVVHRTAPLRRLASSNVLNNTAAGAQGASCAKDSDAPPTSPLSSTYILHFLTSMTYGEDSEDIVNASLHGLANESRSDFSASTSSTGSAKFRQASDGQLQRHSAQDLRRVLTQLILPPSPEILAYCSVLKAVLRDAARQADLLQAVAQKQRVADAAGVAAGFGATCENAASGAGTAFHLRTEVKGFVRDLLHMLWRSAHAVQEDGTLHAHLDDPCRSILQYNILYQLQEIMEQHSEVLDLLCGAADTDKQATTGETAESGDIQQDFDTLRAEVGATMNALRRRLLSQWAEAVARFYFPLSADTVVAAALTANALTTEPPAATETEEQRHTATRKDLRRALKHVVHVYNTIASMGHLPEPVPLLTALCGAEQVRRAVGVEITKHVVERVYPAQFSALQKLPPDEELTAVQEEMSPQNLGILVDFSSPPTSTLEV</sequence>
<evidence type="ECO:0000256" key="2">
    <source>
        <dbReference type="ARBA" id="ARBA00011023"/>
    </source>
</evidence>
<dbReference type="GO" id="GO:0015031">
    <property type="term" value="P:protein transport"/>
    <property type="evidence" value="ECO:0007669"/>
    <property type="project" value="UniProtKB-KW"/>
</dbReference>
<evidence type="ECO:0000256" key="1">
    <source>
        <dbReference type="ARBA" id="ARBA00004395"/>
    </source>
</evidence>
<keyword evidence="14" id="KW-1185">Reference proteome</keyword>